<dbReference type="PANTHER" id="PTHR43350">
    <property type="entry name" value="NAD-DEPENDENT ALCOHOL DEHYDROGENASE"/>
    <property type="match status" value="1"/>
</dbReference>
<sequence length="717" mass="78004">IRMKQVLLDLQSGSIQVENVPVPAVTRGVVVENAYSLISAGTESSLINLAQQSLVGKAKARPDDVKKVLQKIGTDGPLSAYQQAMSRLAKPEPLGYSCAGTVVTTGSDDFEVGDRVACGGAGHAVHAEYVAVPKNLCVRIPDGVSFREAAFTTVGSIAMHGVRNARVTVGENVAVIGLGLIGLLSVQILKAAGCRVIGIDIDREKLALAADLGADVVSNYDGLSERMKAFSPFGADAVVITAATRSSAPVEAAGRLVRDKGRVVVVGNVGMDLPREIFYEKEAEVVVSRSYGPGRYDRNYEERGVDYPIYVRWTERRNMEAFLELVRQKRIDLDRLITHTFTLDDAPEAYNLINTGKERFIGVLLQYSPNGSGAAGTVIHLPEPEKRRREVPTAARTLGCIGAGVHAQSALYPHLPGLPVNLAGLATATGLSAQTVAKKYGFSYCTTDYRKILEDTGIDAVMIATRNDLHAPMAIDALRAGKDVFVEKPLATDIDGLKKIVTAWNESGKQLVVGFNRRHSPLARRMKEFFGNRATPMILHYRVNAGQIPPEHWVHDDEQGGGMLISECCHFIDFMQYITGARPVQVYARAIEPTGTLRKYDNFQATLTFDDGSLGTVTYTTLGDRSYAKEMVEVFCDNAVGRITDFRDLELRRDGKALRERRWLTQEKGFAEELLAFVKGEKPDFVGNVATTLATFAAWASIETGAPREIDLGQVGL</sequence>
<dbReference type="InterPro" id="IPR013149">
    <property type="entry name" value="ADH-like_C"/>
</dbReference>
<dbReference type="SUPFAM" id="SSF50129">
    <property type="entry name" value="GroES-like"/>
    <property type="match status" value="1"/>
</dbReference>
<dbReference type="CDD" id="cd08255">
    <property type="entry name" value="2-desacetyl-2-hydroxyethyl_bacteriochlorophyllide_like"/>
    <property type="match status" value="1"/>
</dbReference>
<dbReference type="Gene3D" id="3.40.50.720">
    <property type="entry name" value="NAD(P)-binding Rossmann-like Domain"/>
    <property type="match status" value="2"/>
</dbReference>
<comment type="cofactor">
    <cofactor evidence="1">
        <name>Zn(2+)</name>
        <dbReference type="ChEBI" id="CHEBI:29105"/>
    </cofactor>
</comment>
<accession>A0A101GKE8</accession>
<name>A0A101GKE8_9EURY</name>
<evidence type="ECO:0000313" key="10">
    <source>
        <dbReference type="Proteomes" id="UP000054598"/>
    </source>
</evidence>
<dbReference type="InterPro" id="IPR013154">
    <property type="entry name" value="ADH-like_N"/>
</dbReference>
<dbReference type="InterPro" id="IPR011032">
    <property type="entry name" value="GroES-like_sf"/>
</dbReference>
<dbReference type="SUPFAM" id="SSF51735">
    <property type="entry name" value="NAD(P)-binding Rossmann-fold domains"/>
    <property type="match status" value="2"/>
</dbReference>
<evidence type="ECO:0000256" key="2">
    <source>
        <dbReference type="ARBA" id="ARBA00008072"/>
    </source>
</evidence>
<dbReference type="InterPro" id="IPR020843">
    <property type="entry name" value="ER"/>
</dbReference>
<dbReference type="Gene3D" id="3.30.360.10">
    <property type="entry name" value="Dihydrodipicolinate Reductase, domain 2"/>
    <property type="match status" value="1"/>
</dbReference>
<gene>
    <name evidence="7" type="ORF">XD82_1704</name>
    <name evidence="8" type="ORF">XE10_1963</name>
</gene>
<feature type="domain" description="Enoyl reductase (ER)" evidence="6">
    <location>
        <begin position="60"/>
        <end position="365"/>
    </location>
</feature>
<dbReference type="Pfam" id="PF01408">
    <property type="entry name" value="GFO_IDH_MocA"/>
    <property type="match status" value="1"/>
</dbReference>
<keyword evidence="4" id="KW-0862">Zinc</keyword>
<evidence type="ECO:0000256" key="3">
    <source>
        <dbReference type="ARBA" id="ARBA00022723"/>
    </source>
</evidence>
<dbReference type="Gene3D" id="3.90.180.10">
    <property type="entry name" value="Medium-chain alcohol dehydrogenases, catalytic domain"/>
    <property type="match status" value="2"/>
</dbReference>
<feature type="non-terminal residue" evidence="7">
    <location>
        <position position="1"/>
    </location>
</feature>
<dbReference type="SUPFAM" id="SSF55347">
    <property type="entry name" value="Glyceraldehyde-3-phosphate dehydrogenase-like, C-terminal domain"/>
    <property type="match status" value="1"/>
</dbReference>
<dbReference type="AlphaFoldDB" id="A0A101GKE8"/>
<evidence type="ECO:0000313" key="7">
    <source>
        <dbReference type="EMBL" id="KUK60088.1"/>
    </source>
</evidence>
<evidence type="ECO:0000256" key="1">
    <source>
        <dbReference type="ARBA" id="ARBA00001947"/>
    </source>
</evidence>
<protein>
    <submittedName>
        <fullName evidence="7">Oxidoreductase domain protein</fullName>
    </submittedName>
</protein>
<dbReference type="GO" id="GO:0044281">
    <property type="term" value="P:small molecule metabolic process"/>
    <property type="evidence" value="ECO:0007669"/>
    <property type="project" value="UniProtKB-ARBA"/>
</dbReference>
<reference evidence="9 10" key="2">
    <citation type="journal article" date="2015" name="MBio">
        <title>Genome-Resolved Metagenomic Analysis Reveals Roles for Candidate Phyla and Other Microbial Community Members in Biogeochemical Transformations in Oil Reservoirs.</title>
        <authorList>
            <person name="Hu P."/>
            <person name="Tom L."/>
            <person name="Singh A."/>
            <person name="Thomas B.C."/>
            <person name="Baker B.J."/>
            <person name="Piceno Y.M."/>
            <person name="Andersen G.L."/>
            <person name="Banfield J.F."/>
        </authorList>
    </citation>
    <scope>NUCLEOTIDE SEQUENCE [LARGE SCALE GENOMIC DNA]</scope>
</reference>
<dbReference type="Pfam" id="PF00107">
    <property type="entry name" value="ADH_zinc_N"/>
    <property type="match status" value="1"/>
</dbReference>
<keyword evidence="5" id="KW-0560">Oxidoreductase</keyword>
<feature type="non-terminal residue" evidence="7">
    <location>
        <position position="717"/>
    </location>
</feature>
<dbReference type="EMBL" id="LGGD01000259">
    <property type="protein sequence ID" value="KUK60088.1"/>
    <property type="molecule type" value="Genomic_DNA"/>
</dbReference>
<dbReference type="GO" id="GO:0030554">
    <property type="term" value="F:adenyl nucleotide binding"/>
    <property type="evidence" value="ECO:0007669"/>
    <property type="project" value="UniProtKB-ARBA"/>
</dbReference>
<dbReference type="GO" id="GO:0016616">
    <property type="term" value="F:oxidoreductase activity, acting on the CH-OH group of donors, NAD or NADP as acceptor"/>
    <property type="evidence" value="ECO:0007669"/>
    <property type="project" value="UniProtKB-ARBA"/>
</dbReference>
<dbReference type="Proteomes" id="UP000054323">
    <property type="component" value="Unassembled WGS sequence"/>
</dbReference>
<evidence type="ECO:0000313" key="8">
    <source>
        <dbReference type="EMBL" id="KUK98837.1"/>
    </source>
</evidence>
<proteinExistence type="inferred from homology"/>
<reference evidence="7" key="1">
    <citation type="journal article" date="2015" name="MBio">
        <title>Genome-resolved metagenomic analysis reveals roles for candidate phyla and other microbial community members in biogeochemical transformations in oil reservoirs.</title>
        <authorList>
            <person name="Hu P."/>
            <person name="Tom L."/>
            <person name="Singh A."/>
            <person name="Thomas B.C."/>
            <person name="Baker B.J."/>
            <person name="Piceno Y.M."/>
            <person name="Andersen G.L."/>
            <person name="Banfield J.F."/>
        </authorList>
    </citation>
    <scope>NUCLEOTIDE SEQUENCE [LARGE SCALE GENOMIC DNA]</scope>
    <source>
        <strain evidence="7">62_101</strain>
        <strain evidence="8">63_41</strain>
    </source>
</reference>
<dbReference type="PANTHER" id="PTHR43350:SF19">
    <property type="entry name" value="D-GULOSIDE 3-DEHYDROGENASE"/>
    <property type="match status" value="1"/>
</dbReference>
<evidence type="ECO:0000256" key="4">
    <source>
        <dbReference type="ARBA" id="ARBA00022833"/>
    </source>
</evidence>
<dbReference type="InterPro" id="IPR000683">
    <property type="entry name" value="Gfo/Idh/MocA-like_OxRdtase_N"/>
</dbReference>
<dbReference type="Pfam" id="PF08240">
    <property type="entry name" value="ADH_N"/>
    <property type="match status" value="1"/>
</dbReference>
<organism evidence="7 9">
    <name type="scientific">Methanoculleus marisnigri</name>
    <dbReference type="NCBI Taxonomy" id="2198"/>
    <lineage>
        <taxon>Archaea</taxon>
        <taxon>Methanobacteriati</taxon>
        <taxon>Methanobacteriota</taxon>
        <taxon>Stenosarchaea group</taxon>
        <taxon>Methanomicrobia</taxon>
        <taxon>Methanomicrobiales</taxon>
        <taxon>Methanomicrobiaceae</taxon>
        <taxon>Methanoculleus</taxon>
    </lineage>
</organism>
<comment type="caution">
    <text evidence="7">The sequence shown here is derived from an EMBL/GenBank/DDBJ whole genome shotgun (WGS) entry which is preliminary data.</text>
</comment>
<dbReference type="Proteomes" id="UP000054598">
    <property type="component" value="Unassembled WGS sequence"/>
</dbReference>
<dbReference type="Pfam" id="PF22725">
    <property type="entry name" value="GFO_IDH_MocA_C3"/>
    <property type="match status" value="1"/>
</dbReference>
<dbReference type="EMBL" id="LGHE01000299">
    <property type="protein sequence ID" value="KUK98837.1"/>
    <property type="molecule type" value="Genomic_DNA"/>
</dbReference>
<dbReference type="InterPro" id="IPR036291">
    <property type="entry name" value="NAD(P)-bd_dom_sf"/>
</dbReference>
<evidence type="ECO:0000313" key="9">
    <source>
        <dbReference type="Proteomes" id="UP000054323"/>
    </source>
</evidence>
<dbReference type="SMART" id="SM00829">
    <property type="entry name" value="PKS_ER"/>
    <property type="match status" value="1"/>
</dbReference>
<evidence type="ECO:0000256" key="5">
    <source>
        <dbReference type="ARBA" id="ARBA00023002"/>
    </source>
</evidence>
<evidence type="ECO:0000259" key="6">
    <source>
        <dbReference type="SMART" id="SM00829"/>
    </source>
</evidence>
<dbReference type="GO" id="GO:0043168">
    <property type="term" value="F:anion binding"/>
    <property type="evidence" value="ECO:0007669"/>
    <property type="project" value="UniProtKB-ARBA"/>
</dbReference>
<keyword evidence="3" id="KW-0479">Metal-binding</keyword>
<comment type="similarity">
    <text evidence="2">Belongs to the zinc-containing alcohol dehydrogenase family.</text>
</comment>
<dbReference type="GO" id="GO:0046872">
    <property type="term" value="F:metal ion binding"/>
    <property type="evidence" value="ECO:0007669"/>
    <property type="project" value="UniProtKB-KW"/>
</dbReference>
<dbReference type="InterPro" id="IPR055170">
    <property type="entry name" value="GFO_IDH_MocA-like_dom"/>
</dbReference>